<keyword evidence="5" id="KW-0175">Coiled coil</keyword>
<evidence type="ECO:0000313" key="7">
    <source>
        <dbReference type="Proteomes" id="UP000239757"/>
    </source>
</evidence>
<evidence type="ECO:0000313" key="6">
    <source>
        <dbReference type="EMBL" id="PPS06419.1"/>
    </source>
</evidence>
<dbReference type="GO" id="GO:0035251">
    <property type="term" value="F:UDP-glucosyltransferase activity"/>
    <property type="evidence" value="ECO:0007669"/>
    <property type="project" value="InterPro"/>
</dbReference>
<name>A0A2P5XST6_GOSBA</name>
<dbReference type="EC" id="2.4.1.-" evidence="4"/>
<dbReference type="EMBL" id="KZ664287">
    <property type="protein sequence ID" value="PPS06419.1"/>
    <property type="molecule type" value="Genomic_DNA"/>
</dbReference>
<dbReference type="SUPFAM" id="SSF53756">
    <property type="entry name" value="UDP-Glycosyltransferase/glycogen phosphorylase"/>
    <property type="match status" value="1"/>
</dbReference>
<dbReference type="PANTHER" id="PTHR48048:SF94">
    <property type="entry name" value="GLYCOSYLTRANSFERASE"/>
    <property type="match status" value="1"/>
</dbReference>
<proteinExistence type="inferred from homology"/>
<dbReference type="InterPro" id="IPR050481">
    <property type="entry name" value="UDP-glycosyltransf_plant"/>
</dbReference>
<dbReference type="Gene3D" id="3.40.50.2000">
    <property type="entry name" value="Glycogen Phosphorylase B"/>
    <property type="match status" value="2"/>
</dbReference>
<gene>
    <name evidence="6" type="ORF">GOBAR_AA14206</name>
</gene>
<keyword evidence="2 3" id="KW-0808">Transferase</keyword>
<sequence>MKKAKLIFVPSTSKGHLIPVLEFAKRLVDHDDWISISVVFVKLPSDPFADAYIESVKASKLDRIDFIDVFQQQHCHSIVDNHSQSIQDHVNVVREIHTPLLKDFVVDLLSRSRLDSVTFVGFVFDLLFVSLVDVAREFNVPSYIFLTANAGCLSLFFHLMTRQGEIRGSPEFKQSDPDQLIPGFINPVPLNVLPSALFDKDNGYPLLMMTAQKFKAVKGIVVNTFEELEPYAISSFSDHGNPPVYPVGPVLDINCKLHTKFDLAQREKVMKWLNEQPQSSVIFLCFGSFGHFLAPQVKEIALGLEQSGYKFLWSLRVPPRNDDSGGVHCSEDMLPEGFVERIQGKGMMIYGWAPQVEILAHKAIGGFVSHCGWNSILESLWFGVPMVTWPMYAEQKLNAFKMMKELELAVELRLDYEQLKVDDVVMADEIEKAVKQVMDERNEARKKVKEMAEIARKSIVSEGSSFLSIQRLINDMITLTQNDLNASINFKLTPLQTTRLKKLE</sequence>
<comment type="similarity">
    <text evidence="1 3">Belongs to the UDP-glycosyltransferase family.</text>
</comment>
<dbReference type="PANTHER" id="PTHR48048">
    <property type="entry name" value="GLYCOSYLTRANSFERASE"/>
    <property type="match status" value="1"/>
</dbReference>
<feature type="coiled-coil region" evidence="5">
    <location>
        <begin position="427"/>
        <end position="454"/>
    </location>
</feature>
<dbReference type="Proteomes" id="UP000239757">
    <property type="component" value="Unassembled WGS sequence"/>
</dbReference>
<dbReference type="CDD" id="cd03784">
    <property type="entry name" value="GT1_Gtf-like"/>
    <property type="match status" value="1"/>
</dbReference>
<dbReference type="PROSITE" id="PS00375">
    <property type="entry name" value="UDPGT"/>
    <property type="match status" value="1"/>
</dbReference>
<reference evidence="6 7" key="1">
    <citation type="submission" date="2015-01" db="EMBL/GenBank/DDBJ databases">
        <title>Genome of allotetraploid Gossypium barbadense reveals genomic plasticity and fiber elongation in cotton evolution.</title>
        <authorList>
            <person name="Chen X."/>
            <person name="Liu X."/>
            <person name="Zhao B."/>
            <person name="Zheng H."/>
            <person name="Hu Y."/>
            <person name="Lu G."/>
            <person name="Yang C."/>
            <person name="Chen J."/>
            <person name="Shan C."/>
            <person name="Zhang L."/>
            <person name="Zhou Y."/>
            <person name="Wang L."/>
            <person name="Guo W."/>
            <person name="Bai Y."/>
            <person name="Ruan J."/>
            <person name="Shangguan X."/>
            <person name="Mao Y."/>
            <person name="Jiang J."/>
            <person name="Zhu Y."/>
            <person name="Lei J."/>
            <person name="Kang H."/>
            <person name="Chen S."/>
            <person name="He X."/>
            <person name="Wang R."/>
            <person name="Wang Y."/>
            <person name="Chen J."/>
            <person name="Wang L."/>
            <person name="Yu S."/>
            <person name="Wang B."/>
            <person name="Wei J."/>
            <person name="Song S."/>
            <person name="Lu X."/>
            <person name="Gao Z."/>
            <person name="Gu W."/>
            <person name="Deng X."/>
            <person name="Ma D."/>
            <person name="Wang S."/>
            <person name="Liang W."/>
            <person name="Fang L."/>
            <person name="Cai C."/>
            <person name="Zhu X."/>
            <person name="Zhou B."/>
            <person name="Zhang Y."/>
            <person name="Chen Z."/>
            <person name="Xu S."/>
            <person name="Zhu R."/>
            <person name="Wang S."/>
            <person name="Zhang T."/>
            <person name="Zhao G."/>
        </authorList>
    </citation>
    <scope>NUCLEOTIDE SEQUENCE [LARGE SCALE GENOMIC DNA]</scope>
    <source>
        <strain evidence="7">cv. Xinhai21</strain>
        <tissue evidence="6">Leaf</tissue>
    </source>
</reference>
<dbReference type="FunFam" id="3.40.50.2000:FF:000056">
    <property type="entry name" value="Glycosyltransferase"/>
    <property type="match status" value="1"/>
</dbReference>
<evidence type="ECO:0000256" key="2">
    <source>
        <dbReference type="ARBA" id="ARBA00022679"/>
    </source>
</evidence>
<dbReference type="InterPro" id="IPR002213">
    <property type="entry name" value="UDP_glucos_trans"/>
</dbReference>
<evidence type="ECO:0000256" key="3">
    <source>
        <dbReference type="RuleBase" id="RU003718"/>
    </source>
</evidence>
<evidence type="ECO:0000256" key="5">
    <source>
        <dbReference type="SAM" id="Coils"/>
    </source>
</evidence>
<keyword evidence="3" id="KW-0328">Glycosyltransferase</keyword>
<evidence type="ECO:0000256" key="4">
    <source>
        <dbReference type="RuleBase" id="RU362057"/>
    </source>
</evidence>
<dbReference type="InterPro" id="IPR035595">
    <property type="entry name" value="UDP_glycos_trans_CS"/>
</dbReference>
<dbReference type="Pfam" id="PF00201">
    <property type="entry name" value="UDPGT"/>
    <property type="match status" value="1"/>
</dbReference>
<evidence type="ECO:0000256" key="1">
    <source>
        <dbReference type="ARBA" id="ARBA00009995"/>
    </source>
</evidence>
<accession>A0A2P5XST6</accession>
<protein>
    <recommendedName>
        <fullName evidence="4">Glycosyltransferase</fullName>
        <ecNumber evidence="4">2.4.1.-</ecNumber>
    </recommendedName>
</protein>
<dbReference type="AlphaFoldDB" id="A0A2P5XST6"/>
<dbReference type="OrthoDB" id="959611at2759"/>
<organism evidence="6 7">
    <name type="scientific">Gossypium barbadense</name>
    <name type="common">Sea Island cotton</name>
    <name type="synonym">Hibiscus barbadensis</name>
    <dbReference type="NCBI Taxonomy" id="3634"/>
    <lineage>
        <taxon>Eukaryota</taxon>
        <taxon>Viridiplantae</taxon>
        <taxon>Streptophyta</taxon>
        <taxon>Embryophyta</taxon>
        <taxon>Tracheophyta</taxon>
        <taxon>Spermatophyta</taxon>
        <taxon>Magnoliopsida</taxon>
        <taxon>eudicotyledons</taxon>
        <taxon>Gunneridae</taxon>
        <taxon>Pentapetalae</taxon>
        <taxon>rosids</taxon>
        <taxon>malvids</taxon>
        <taxon>Malvales</taxon>
        <taxon>Malvaceae</taxon>
        <taxon>Malvoideae</taxon>
        <taxon>Gossypium</taxon>
    </lineage>
</organism>